<reference evidence="1" key="1">
    <citation type="submission" date="2020-03" db="EMBL/GenBank/DDBJ databases">
        <title>The deep terrestrial virosphere.</title>
        <authorList>
            <person name="Holmfeldt K."/>
            <person name="Nilsson E."/>
            <person name="Simone D."/>
            <person name="Lopez-Fernandez M."/>
            <person name="Wu X."/>
            <person name="de Brujin I."/>
            <person name="Lundin D."/>
            <person name="Andersson A."/>
            <person name="Bertilsson S."/>
            <person name="Dopson M."/>
        </authorList>
    </citation>
    <scope>NUCLEOTIDE SEQUENCE</scope>
    <source>
        <strain evidence="1">MM171A00331</strain>
        <strain evidence="2">MM171B00210</strain>
    </source>
</reference>
<protein>
    <submittedName>
        <fullName evidence="1">Uncharacterized protein</fullName>
    </submittedName>
</protein>
<evidence type="ECO:0000313" key="2">
    <source>
        <dbReference type="EMBL" id="QJB04751.1"/>
    </source>
</evidence>
<dbReference type="EMBL" id="MT143889">
    <property type="protein sequence ID" value="QJB04751.1"/>
    <property type="molecule type" value="Genomic_DNA"/>
</dbReference>
<sequence length="213" mass="23228">MYITERLTVNNVTGISVAGGTGTIFETDLAAPNDFYNGMTLEFTSGPCKGMQETILDYAQANGEITLTASLDRVPITDTFIIWTGLDIDGTLNFDLPILSRFCKIVSIGIVQLTAGPMDISFEVWESTTARASADVRANFYQKIINRKIAMTVDQGGEYGESLSGDPMPYYDRDAVDEESTYRLHCRIENDIAAGTASDFAVTLKIADMGENA</sequence>
<dbReference type="EMBL" id="MT143697">
    <property type="protein sequence ID" value="QJB00627.1"/>
    <property type="molecule type" value="Genomic_DNA"/>
</dbReference>
<organism evidence="1">
    <name type="scientific">viral metagenome</name>
    <dbReference type="NCBI Taxonomy" id="1070528"/>
    <lineage>
        <taxon>unclassified sequences</taxon>
        <taxon>metagenomes</taxon>
        <taxon>organismal metagenomes</taxon>
    </lineage>
</organism>
<dbReference type="AlphaFoldDB" id="A0A6M3LZ65"/>
<evidence type="ECO:0000313" key="1">
    <source>
        <dbReference type="EMBL" id="QJB00627.1"/>
    </source>
</evidence>
<proteinExistence type="predicted"/>
<accession>A0A6M3LZ65</accession>
<name>A0A6M3LZ65_9ZZZZ</name>
<gene>
    <name evidence="1" type="ORF">MM171A00331_0044</name>
    <name evidence="2" type="ORF">MM171B00210_0062</name>
</gene>